<evidence type="ECO:0000313" key="3">
    <source>
        <dbReference type="Proteomes" id="UP000677054"/>
    </source>
</evidence>
<dbReference type="Proteomes" id="UP000677054">
    <property type="component" value="Unassembled WGS sequence"/>
</dbReference>
<dbReference type="OrthoDB" id="7693256at2759"/>
<organism evidence="2">
    <name type="scientific">Darwinula stevensoni</name>
    <dbReference type="NCBI Taxonomy" id="69355"/>
    <lineage>
        <taxon>Eukaryota</taxon>
        <taxon>Metazoa</taxon>
        <taxon>Ecdysozoa</taxon>
        <taxon>Arthropoda</taxon>
        <taxon>Crustacea</taxon>
        <taxon>Oligostraca</taxon>
        <taxon>Ostracoda</taxon>
        <taxon>Podocopa</taxon>
        <taxon>Podocopida</taxon>
        <taxon>Darwinulocopina</taxon>
        <taxon>Darwinuloidea</taxon>
        <taxon>Darwinulidae</taxon>
        <taxon>Darwinula</taxon>
    </lineage>
</organism>
<dbReference type="Gene3D" id="6.10.250.980">
    <property type="match status" value="1"/>
</dbReference>
<sequence>MQSVREGEARACSTAFCACVYSRCVCAARMLDVSQDTMEEESPKRPWKRSVSDPELKMEGSMNRKRKKKKKGGSMDNLDTGFVKGVPPVSDAVRHPSCFLLSSNFENLYKSYRLLRESMLALGFRCCAEEAIRYLVEEEALEPSHPAIRALRSHLSQKQREVSSHRSATRLPQNLLRPNAFRVRIPAAGMSSFRVQPRNNR</sequence>
<dbReference type="SUPFAM" id="SSF158457">
    <property type="entry name" value="Orange domain-like"/>
    <property type="match status" value="1"/>
</dbReference>
<gene>
    <name evidence="2" type="ORF">DSTB1V02_LOCUS7292</name>
</gene>
<keyword evidence="3" id="KW-1185">Reference proteome</keyword>
<evidence type="ECO:0000313" key="2">
    <source>
        <dbReference type="EMBL" id="CAD7247461.1"/>
    </source>
</evidence>
<evidence type="ECO:0000256" key="1">
    <source>
        <dbReference type="SAM" id="MobiDB-lite"/>
    </source>
</evidence>
<name>A0A7R9A7D2_9CRUS</name>
<accession>A0A7R9A7D2</accession>
<reference evidence="2" key="1">
    <citation type="submission" date="2020-11" db="EMBL/GenBank/DDBJ databases">
        <authorList>
            <person name="Tran Van P."/>
        </authorList>
    </citation>
    <scope>NUCLEOTIDE SEQUENCE</scope>
</reference>
<dbReference type="EMBL" id="CAJPEV010001457">
    <property type="protein sequence ID" value="CAG0892779.1"/>
    <property type="molecule type" value="Genomic_DNA"/>
</dbReference>
<protein>
    <submittedName>
        <fullName evidence="2">Uncharacterized protein</fullName>
    </submittedName>
</protein>
<dbReference type="EMBL" id="LR900974">
    <property type="protein sequence ID" value="CAD7247461.1"/>
    <property type="molecule type" value="Genomic_DNA"/>
</dbReference>
<dbReference type="AlphaFoldDB" id="A0A7R9A7D2"/>
<feature type="region of interest" description="Disordered" evidence="1">
    <location>
        <begin position="37"/>
        <end position="79"/>
    </location>
</feature>
<feature type="compositionally biased region" description="Basic residues" evidence="1">
    <location>
        <begin position="63"/>
        <end position="72"/>
    </location>
</feature>
<proteinExistence type="predicted"/>